<dbReference type="AlphaFoldDB" id="A0A1W2DMZ0"/>
<accession>A0A1W2DMZ0</accession>
<proteinExistence type="predicted"/>
<dbReference type="OrthoDB" id="7865331at2"/>
<evidence type="ECO:0000313" key="2">
    <source>
        <dbReference type="Proteomes" id="UP000192330"/>
    </source>
</evidence>
<keyword evidence="2" id="KW-1185">Reference proteome</keyword>
<protein>
    <submittedName>
        <fullName evidence="1">Uncharacterized protein</fullName>
    </submittedName>
</protein>
<evidence type="ECO:0000313" key="1">
    <source>
        <dbReference type="EMBL" id="SMC98865.1"/>
    </source>
</evidence>
<dbReference type="STRING" id="1387277.SAMN06295998_1165"/>
<reference evidence="1 2" key="1">
    <citation type="submission" date="2017-04" db="EMBL/GenBank/DDBJ databases">
        <authorList>
            <person name="Afonso C.L."/>
            <person name="Miller P.J."/>
            <person name="Scott M.A."/>
            <person name="Spackman E."/>
            <person name="Goraichik I."/>
            <person name="Dimitrov K.M."/>
            <person name="Suarez D.L."/>
            <person name="Swayne D.E."/>
        </authorList>
    </citation>
    <scope>NUCLEOTIDE SEQUENCE [LARGE SCALE GENOMIC DNA]</scope>
    <source>
        <strain evidence="1 2">CGMCC 1.12644</strain>
    </source>
</reference>
<gene>
    <name evidence="1" type="ORF">SAMN06295998_1165</name>
</gene>
<dbReference type="Proteomes" id="UP000192330">
    <property type="component" value="Unassembled WGS sequence"/>
</dbReference>
<organism evidence="1 2">
    <name type="scientific">Primorskyibacter flagellatus</name>
    <dbReference type="NCBI Taxonomy" id="1387277"/>
    <lineage>
        <taxon>Bacteria</taxon>
        <taxon>Pseudomonadati</taxon>
        <taxon>Pseudomonadota</taxon>
        <taxon>Alphaproteobacteria</taxon>
        <taxon>Rhodobacterales</taxon>
        <taxon>Roseobacteraceae</taxon>
        <taxon>Primorskyibacter</taxon>
    </lineage>
</organism>
<dbReference type="RefSeq" id="WP_143514620.1">
    <property type="nucleotide sequence ID" value="NZ_FWYD01000016.1"/>
</dbReference>
<sequence>MLNIVPHFRIVGVAGFVLLSSCGTPEYRTEKSHCEAEWMLKIPPVYRQEIVTKYRNEERPTGETVCESTGTTTNCKPVLKTVSVPYTAVETVDIKKSQRGPQISSCTARACVTKYGNNKCEG</sequence>
<dbReference type="EMBL" id="FWYD01000016">
    <property type="protein sequence ID" value="SMC98865.1"/>
    <property type="molecule type" value="Genomic_DNA"/>
</dbReference>
<name>A0A1W2DMZ0_9RHOB</name>